<dbReference type="CDD" id="cd03219">
    <property type="entry name" value="ABC_Mj1267_LivG_branched"/>
    <property type="match status" value="1"/>
</dbReference>
<name>A0A2T0ZZL5_9ACTN</name>
<sequence>MAHAINTPSPAVEPLLKVEDLKLRFGGVIALDGPSFDIRPGEVCGLIGPNGAGKTTTFNCISRLYQPDSGQITLDGVDLLSVRTDQISEYGVARTFQNLGLFGSMTVIENVLAGAYHRTKAGLWASALGLPSTRKEERREIGRARELLADLGLSDVADQLAAGLPYGTLKRVELARALMAEPRLLMLDEPANGLIHEEVMELATTVRQLSKDRGFAVLLVEHHMAMVMAVSDSVVVLNFGRLIAEGTPDEVKNNATVIQAYLGGAA</sequence>
<dbReference type="InterPro" id="IPR027417">
    <property type="entry name" value="P-loop_NTPase"/>
</dbReference>
<comment type="caution">
    <text evidence="5">The sequence shown here is derived from an EMBL/GenBank/DDBJ whole genome shotgun (WGS) entry which is preliminary data.</text>
</comment>
<organism evidence="5 6">
    <name type="scientific">Antricoccus suffuscus</name>
    <dbReference type="NCBI Taxonomy" id="1629062"/>
    <lineage>
        <taxon>Bacteria</taxon>
        <taxon>Bacillati</taxon>
        <taxon>Actinomycetota</taxon>
        <taxon>Actinomycetes</taxon>
        <taxon>Geodermatophilales</taxon>
        <taxon>Antricoccaceae</taxon>
        <taxon>Antricoccus</taxon>
    </lineage>
</organism>
<keyword evidence="3 5" id="KW-0067">ATP-binding</keyword>
<dbReference type="Pfam" id="PF00005">
    <property type="entry name" value="ABC_tran"/>
    <property type="match status" value="1"/>
</dbReference>
<accession>A0A2T0ZZL5</accession>
<evidence type="ECO:0000313" key="6">
    <source>
        <dbReference type="Proteomes" id="UP000237752"/>
    </source>
</evidence>
<dbReference type="SMART" id="SM00382">
    <property type="entry name" value="AAA"/>
    <property type="match status" value="1"/>
</dbReference>
<dbReference type="InterPro" id="IPR003593">
    <property type="entry name" value="AAA+_ATPase"/>
</dbReference>
<evidence type="ECO:0000256" key="1">
    <source>
        <dbReference type="ARBA" id="ARBA00022448"/>
    </source>
</evidence>
<dbReference type="GO" id="GO:0005886">
    <property type="term" value="C:plasma membrane"/>
    <property type="evidence" value="ECO:0007669"/>
    <property type="project" value="TreeGrafter"/>
</dbReference>
<gene>
    <name evidence="5" type="ORF">CLV47_108154</name>
</gene>
<proteinExistence type="predicted"/>
<dbReference type="SUPFAM" id="SSF52540">
    <property type="entry name" value="P-loop containing nucleoside triphosphate hydrolases"/>
    <property type="match status" value="1"/>
</dbReference>
<keyword evidence="6" id="KW-1185">Reference proteome</keyword>
<reference evidence="5 6" key="1">
    <citation type="submission" date="2018-03" db="EMBL/GenBank/DDBJ databases">
        <title>Genomic Encyclopedia of Archaeal and Bacterial Type Strains, Phase II (KMG-II): from individual species to whole genera.</title>
        <authorList>
            <person name="Goeker M."/>
        </authorList>
    </citation>
    <scope>NUCLEOTIDE SEQUENCE [LARGE SCALE GENOMIC DNA]</scope>
    <source>
        <strain evidence="5 6">DSM 100065</strain>
    </source>
</reference>
<dbReference type="GO" id="GO:0016887">
    <property type="term" value="F:ATP hydrolysis activity"/>
    <property type="evidence" value="ECO:0007669"/>
    <property type="project" value="InterPro"/>
</dbReference>
<dbReference type="FunFam" id="3.40.50.300:FF:000421">
    <property type="entry name" value="Branched-chain amino acid ABC transporter ATP-binding protein"/>
    <property type="match status" value="1"/>
</dbReference>
<dbReference type="Proteomes" id="UP000237752">
    <property type="component" value="Unassembled WGS sequence"/>
</dbReference>
<dbReference type="RefSeq" id="WP_106349172.1">
    <property type="nucleotide sequence ID" value="NZ_PVUE01000008.1"/>
</dbReference>
<evidence type="ECO:0000259" key="4">
    <source>
        <dbReference type="PROSITE" id="PS50893"/>
    </source>
</evidence>
<evidence type="ECO:0000256" key="2">
    <source>
        <dbReference type="ARBA" id="ARBA00022741"/>
    </source>
</evidence>
<dbReference type="PROSITE" id="PS50893">
    <property type="entry name" value="ABC_TRANSPORTER_2"/>
    <property type="match status" value="1"/>
</dbReference>
<dbReference type="Gene3D" id="3.40.50.300">
    <property type="entry name" value="P-loop containing nucleotide triphosphate hydrolases"/>
    <property type="match status" value="1"/>
</dbReference>
<feature type="domain" description="ABC transporter" evidence="4">
    <location>
        <begin position="16"/>
        <end position="264"/>
    </location>
</feature>
<dbReference type="AlphaFoldDB" id="A0A2T0ZZL5"/>
<keyword evidence="1" id="KW-0813">Transport</keyword>
<dbReference type="PANTHER" id="PTHR45772">
    <property type="entry name" value="CONSERVED COMPONENT OF ABC TRANSPORTER FOR NATURAL AMINO ACIDS-RELATED"/>
    <property type="match status" value="1"/>
</dbReference>
<evidence type="ECO:0000256" key="3">
    <source>
        <dbReference type="ARBA" id="ARBA00022840"/>
    </source>
</evidence>
<dbReference type="InterPro" id="IPR003439">
    <property type="entry name" value="ABC_transporter-like_ATP-bd"/>
</dbReference>
<dbReference type="OrthoDB" id="9805514at2"/>
<dbReference type="Pfam" id="PF12399">
    <property type="entry name" value="BCA_ABC_TP_C"/>
    <property type="match status" value="1"/>
</dbReference>
<dbReference type="PANTHER" id="PTHR45772:SF4">
    <property type="entry name" value="ABC TRANSPORTER ATP-BINDING PROTEIN"/>
    <property type="match status" value="1"/>
</dbReference>
<keyword evidence="2" id="KW-0547">Nucleotide-binding</keyword>
<dbReference type="InterPro" id="IPR032823">
    <property type="entry name" value="BCA_ABC_TP_C"/>
</dbReference>
<evidence type="ECO:0000313" key="5">
    <source>
        <dbReference type="EMBL" id="PRZ41795.1"/>
    </source>
</evidence>
<dbReference type="GO" id="GO:0005524">
    <property type="term" value="F:ATP binding"/>
    <property type="evidence" value="ECO:0007669"/>
    <property type="project" value="UniProtKB-KW"/>
</dbReference>
<dbReference type="EMBL" id="PVUE01000008">
    <property type="protein sequence ID" value="PRZ41795.1"/>
    <property type="molecule type" value="Genomic_DNA"/>
</dbReference>
<dbReference type="InterPro" id="IPR051120">
    <property type="entry name" value="ABC_AA/LPS_Transport"/>
</dbReference>
<protein>
    <submittedName>
        <fullName evidence="5">Amino acid/amide ABC transporter ATP-binding protein 1 (HAAT family)</fullName>
    </submittedName>
</protein>